<dbReference type="InterPro" id="IPR036102">
    <property type="entry name" value="OsmC/Ohrsf"/>
</dbReference>
<proteinExistence type="predicted"/>
<organism evidence="1 2">
    <name type="scientific">Microvenator marinus</name>
    <dbReference type="NCBI Taxonomy" id="2600177"/>
    <lineage>
        <taxon>Bacteria</taxon>
        <taxon>Deltaproteobacteria</taxon>
        <taxon>Bradymonadales</taxon>
        <taxon>Microvenatoraceae</taxon>
        <taxon>Microvenator</taxon>
    </lineage>
</organism>
<dbReference type="KEGG" id="bbae:FRD01_12885"/>
<dbReference type="EMBL" id="CP042467">
    <property type="protein sequence ID" value="QED28110.1"/>
    <property type="molecule type" value="Genomic_DNA"/>
</dbReference>
<name>A0A5B8XR65_9DELT</name>
<reference evidence="1 2" key="1">
    <citation type="submission" date="2019-08" db="EMBL/GenBank/DDBJ databases">
        <authorList>
            <person name="Liang Q."/>
        </authorList>
    </citation>
    <scope>NUCLEOTIDE SEQUENCE [LARGE SCALE GENOMIC DNA]</scope>
    <source>
        <strain evidence="1 2">V1718</strain>
    </source>
</reference>
<dbReference type="OrthoDB" id="9781312at2"/>
<evidence type="ECO:0000313" key="1">
    <source>
        <dbReference type="EMBL" id="QED28110.1"/>
    </source>
</evidence>
<evidence type="ECO:0000313" key="2">
    <source>
        <dbReference type="Proteomes" id="UP000321595"/>
    </source>
</evidence>
<dbReference type="Gene3D" id="3.30.300.20">
    <property type="match status" value="1"/>
</dbReference>
<dbReference type="Pfam" id="PF02566">
    <property type="entry name" value="OsmC"/>
    <property type="match status" value="1"/>
</dbReference>
<dbReference type="SUPFAM" id="SSF82784">
    <property type="entry name" value="OsmC-like"/>
    <property type="match status" value="1"/>
</dbReference>
<gene>
    <name evidence="1" type="ORF">FRD01_12885</name>
</gene>
<accession>A0A5B8XR65</accession>
<dbReference type="AlphaFoldDB" id="A0A5B8XR65"/>
<dbReference type="InterPro" id="IPR003718">
    <property type="entry name" value="OsmC/Ohr_fam"/>
</dbReference>
<sequence>MPRPFVLTTAATTYSWAWAFTSSEILARDLNMENIYSAQGSNVPQGKAEIRILDAEIEFDGTQGMGTSIPGPAHLLASSLAACLLKNVERFHHRLPFEYTKATAHVELERQDAPPKIILARFLLEIETDENPQRCALLHKNVRKYGTITNTLSACCTIEGTLRAVRTNGTTEDFHA</sequence>
<protein>
    <submittedName>
        <fullName evidence="1">OsmC family protein</fullName>
    </submittedName>
</protein>
<dbReference type="InterPro" id="IPR015946">
    <property type="entry name" value="KH_dom-like_a/b"/>
</dbReference>
<keyword evidence="2" id="KW-1185">Reference proteome</keyword>
<dbReference type="Proteomes" id="UP000321595">
    <property type="component" value="Chromosome"/>
</dbReference>